<feature type="chain" id="PRO_5044194028" evidence="2">
    <location>
        <begin position="24"/>
        <end position="266"/>
    </location>
</feature>
<evidence type="ECO:0000256" key="1">
    <source>
        <dbReference type="ARBA" id="ARBA00006865"/>
    </source>
</evidence>
<feature type="signal peptide" evidence="2">
    <location>
        <begin position="1"/>
        <end position="23"/>
    </location>
</feature>
<name>A0AB33IY15_9BACT</name>
<dbReference type="InterPro" id="IPR013320">
    <property type="entry name" value="ConA-like_dom_sf"/>
</dbReference>
<dbReference type="EMBL" id="AP035785">
    <property type="protein sequence ID" value="BFO72237.1"/>
    <property type="molecule type" value="Genomic_DNA"/>
</dbReference>
<dbReference type="PANTHER" id="PTHR10963">
    <property type="entry name" value="GLYCOSYL HYDROLASE-RELATED"/>
    <property type="match status" value="1"/>
</dbReference>
<dbReference type="Gene3D" id="2.60.120.200">
    <property type="match status" value="1"/>
</dbReference>
<dbReference type="PROSITE" id="PS51762">
    <property type="entry name" value="GH16_2"/>
    <property type="match status" value="1"/>
</dbReference>
<keyword evidence="4" id="KW-0378">Hydrolase</keyword>
<feature type="domain" description="GH16" evidence="3">
    <location>
        <begin position="1"/>
        <end position="266"/>
    </location>
</feature>
<evidence type="ECO:0000256" key="2">
    <source>
        <dbReference type="SAM" id="SignalP"/>
    </source>
</evidence>
<dbReference type="InterPro" id="IPR050546">
    <property type="entry name" value="Glycosyl_Hydrlase_16"/>
</dbReference>
<dbReference type="CDD" id="cd08023">
    <property type="entry name" value="GH16_laminarinase_like"/>
    <property type="match status" value="1"/>
</dbReference>
<gene>
    <name evidence="4" type="ORF">GTC17253_22030</name>
</gene>
<protein>
    <submittedName>
        <fullName evidence="4">Glycoside hydrolase family 16 protein</fullName>
    </submittedName>
</protein>
<dbReference type="GO" id="GO:0004553">
    <property type="term" value="F:hydrolase activity, hydrolyzing O-glycosyl compounds"/>
    <property type="evidence" value="ECO:0007669"/>
    <property type="project" value="InterPro"/>
</dbReference>
<dbReference type="PANTHER" id="PTHR10963:SF55">
    <property type="entry name" value="GLYCOSIDE HYDROLASE FAMILY 16 PROTEIN"/>
    <property type="match status" value="1"/>
</dbReference>
<dbReference type="GO" id="GO:0005975">
    <property type="term" value="P:carbohydrate metabolic process"/>
    <property type="evidence" value="ECO:0007669"/>
    <property type="project" value="InterPro"/>
</dbReference>
<dbReference type="Pfam" id="PF00722">
    <property type="entry name" value="Glyco_hydro_16"/>
    <property type="match status" value="1"/>
</dbReference>
<evidence type="ECO:0000259" key="3">
    <source>
        <dbReference type="PROSITE" id="PS51762"/>
    </source>
</evidence>
<dbReference type="SUPFAM" id="SSF49899">
    <property type="entry name" value="Concanavalin A-like lectins/glucanases"/>
    <property type="match status" value="1"/>
</dbReference>
<dbReference type="InterPro" id="IPR000757">
    <property type="entry name" value="Beta-glucanase-like"/>
</dbReference>
<organism evidence="4">
    <name type="scientific">Prevotella sp. GTC17253</name>
    <dbReference type="NCBI Taxonomy" id="3236793"/>
    <lineage>
        <taxon>Bacteria</taxon>
        <taxon>Pseudomonadati</taxon>
        <taxon>Bacteroidota</taxon>
        <taxon>Bacteroidia</taxon>
        <taxon>Bacteroidales</taxon>
        <taxon>Prevotellaceae</taxon>
        <taxon>Prevotella</taxon>
    </lineage>
</organism>
<reference evidence="4" key="1">
    <citation type="submission" date="2024-07" db="EMBL/GenBank/DDBJ databases">
        <title>Complete genome sequence of Prevotella sp. YM-2024 GTC17253.</title>
        <authorList>
            <person name="Hayashi M."/>
            <person name="Muto Y."/>
            <person name="Tanaka K."/>
            <person name="Niwa H."/>
        </authorList>
    </citation>
    <scope>NUCLEOTIDE SEQUENCE</scope>
    <source>
        <strain evidence="4">GTC17253</strain>
    </source>
</reference>
<keyword evidence="2" id="KW-0732">Signal</keyword>
<proteinExistence type="inferred from homology"/>
<dbReference type="AlphaFoldDB" id="A0AB33IY15"/>
<sequence>MAQPIRNLILTSIFLLGAVSLQAGDVLLTENFDGVNRQPDTTVWMPCRYSNTVWGRYFDASPNYDNVSVEGGYLKLRADKRNGIYRTGGIRTIKGFPCNTRVEVKARFTHRVGGGFPAIWQMPVGGKSWPQSGEIDIMEWVQSTPGEIYQTVHTSYNEAQLGCTGESNAQPNRTVDITQDHVYAVDRTANALVFYIDGHETWRYENQQKTDDKGNIQYPFADYDFDIILNFSLGGEFKGGKTWAGSINDADLPGEMWIDWVKVSKL</sequence>
<evidence type="ECO:0000313" key="4">
    <source>
        <dbReference type="EMBL" id="BFO72237.1"/>
    </source>
</evidence>
<accession>A0AB33IY15</accession>
<comment type="similarity">
    <text evidence="1">Belongs to the glycosyl hydrolase 16 family.</text>
</comment>